<keyword evidence="3 9" id="KW-0808">Transferase</keyword>
<evidence type="ECO:0000256" key="2">
    <source>
        <dbReference type="ARBA" id="ARBA00022478"/>
    </source>
</evidence>
<gene>
    <name evidence="13" type="ORF">VE25_12470</name>
</gene>
<organism evidence="13 14">
    <name type="scientific">Devosia geojensis</name>
    <dbReference type="NCBI Taxonomy" id="443610"/>
    <lineage>
        <taxon>Bacteria</taxon>
        <taxon>Pseudomonadati</taxon>
        <taxon>Pseudomonadota</taxon>
        <taxon>Alphaproteobacteria</taxon>
        <taxon>Hyphomicrobiales</taxon>
        <taxon>Devosiaceae</taxon>
        <taxon>Devosia</taxon>
    </lineage>
</organism>
<evidence type="ECO:0000256" key="8">
    <source>
        <dbReference type="ARBA" id="ARBA00023163"/>
    </source>
</evidence>
<reference evidence="13 14" key="1">
    <citation type="submission" date="2015-03" db="EMBL/GenBank/DDBJ databases">
        <authorList>
            <person name="Hassan Y.I."/>
            <person name="Lepp D."/>
            <person name="Li X.-Z."/>
            <person name="Zhou T."/>
        </authorList>
    </citation>
    <scope>NUCLEOTIDE SEQUENCE [LARGE SCALE GENOMIC DNA]</scope>
    <source>
        <strain evidence="13 14">BD-c194</strain>
    </source>
</reference>
<dbReference type="PANTHER" id="PTHR32248:SF4">
    <property type="entry name" value="RNA POLYMERASE SIGMA-54 FACTOR"/>
    <property type="match status" value="1"/>
</dbReference>
<dbReference type="GO" id="GO:0016987">
    <property type="term" value="F:sigma factor activity"/>
    <property type="evidence" value="ECO:0007669"/>
    <property type="project" value="UniProtKB-KW"/>
</dbReference>
<dbReference type="GO" id="GO:0016779">
    <property type="term" value="F:nucleotidyltransferase activity"/>
    <property type="evidence" value="ECO:0007669"/>
    <property type="project" value="UniProtKB-KW"/>
</dbReference>
<dbReference type="PROSITE" id="PS00717">
    <property type="entry name" value="SIGMA54_1"/>
    <property type="match status" value="1"/>
</dbReference>
<evidence type="ECO:0000313" key="13">
    <source>
        <dbReference type="EMBL" id="KKB11511.1"/>
    </source>
</evidence>
<evidence type="ECO:0000256" key="7">
    <source>
        <dbReference type="ARBA" id="ARBA00023125"/>
    </source>
</evidence>
<keyword evidence="5 9" id="KW-0805">Transcription regulation</keyword>
<evidence type="ECO:0000256" key="4">
    <source>
        <dbReference type="ARBA" id="ARBA00022695"/>
    </source>
</evidence>
<dbReference type="InterPro" id="IPR038709">
    <property type="entry name" value="RpoN_core-bd_sf"/>
</dbReference>
<dbReference type="InterPro" id="IPR000394">
    <property type="entry name" value="RNA_pol_sigma_54"/>
</dbReference>
<keyword evidence="2 9" id="KW-0240">DNA-directed RNA polymerase</keyword>
<dbReference type="EMBL" id="JZEX01000115">
    <property type="protein sequence ID" value="KKB11511.1"/>
    <property type="molecule type" value="Genomic_DNA"/>
</dbReference>
<dbReference type="Gene3D" id="1.10.10.1330">
    <property type="entry name" value="RNA polymerase sigma-54 factor, core-binding domain"/>
    <property type="match status" value="1"/>
</dbReference>
<dbReference type="NCBIfam" id="TIGR02395">
    <property type="entry name" value="rpoN_sigma"/>
    <property type="match status" value="1"/>
</dbReference>
<dbReference type="Gene3D" id="1.10.10.60">
    <property type="entry name" value="Homeodomain-like"/>
    <property type="match status" value="1"/>
</dbReference>
<dbReference type="OrthoDB" id="9814402at2"/>
<keyword evidence="14" id="KW-1185">Reference proteome</keyword>
<keyword evidence="7 9" id="KW-0238">DNA-binding</keyword>
<evidence type="ECO:0000256" key="10">
    <source>
        <dbReference type="SAM" id="MobiDB-lite"/>
    </source>
</evidence>
<dbReference type="InterPro" id="IPR007634">
    <property type="entry name" value="RNA_pol_sigma_54_DNA-bd"/>
</dbReference>
<dbReference type="Pfam" id="PF00309">
    <property type="entry name" value="Sigma54_AID"/>
    <property type="match status" value="1"/>
</dbReference>
<dbReference type="PATRIC" id="fig|443610.3.peg.734"/>
<dbReference type="GO" id="GO:0003677">
    <property type="term" value="F:DNA binding"/>
    <property type="evidence" value="ECO:0007669"/>
    <property type="project" value="UniProtKB-KW"/>
</dbReference>
<dbReference type="RefSeq" id="WP_046108960.1">
    <property type="nucleotide sequence ID" value="NZ_JZEX01000115.1"/>
</dbReference>
<feature type="region of interest" description="Disordered" evidence="10">
    <location>
        <begin position="50"/>
        <end position="71"/>
    </location>
</feature>
<evidence type="ECO:0000259" key="12">
    <source>
        <dbReference type="Pfam" id="PF04963"/>
    </source>
</evidence>
<evidence type="ECO:0000256" key="9">
    <source>
        <dbReference type="PIRNR" id="PIRNR000774"/>
    </source>
</evidence>
<dbReference type="Pfam" id="PF04552">
    <property type="entry name" value="Sigma54_DBD"/>
    <property type="match status" value="1"/>
</dbReference>
<keyword evidence="6 9" id="KW-0731">Sigma factor</keyword>
<protein>
    <recommendedName>
        <fullName evidence="9">RNA polymerase sigma-54 factor</fullName>
    </recommendedName>
</protein>
<evidence type="ECO:0000256" key="6">
    <source>
        <dbReference type="ARBA" id="ARBA00023082"/>
    </source>
</evidence>
<dbReference type="Pfam" id="PF04963">
    <property type="entry name" value="Sigma54_CBD"/>
    <property type="match status" value="1"/>
</dbReference>
<evidence type="ECO:0000313" key="14">
    <source>
        <dbReference type="Proteomes" id="UP000033632"/>
    </source>
</evidence>
<dbReference type="Proteomes" id="UP000033632">
    <property type="component" value="Unassembled WGS sequence"/>
</dbReference>
<keyword evidence="4 9" id="KW-0548">Nucleotidyltransferase</keyword>
<evidence type="ECO:0000259" key="11">
    <source>
        <dbReference type="Pfam" id="PF04552"/>
    </source>
</evidence>
<dbReference type="InterPro" id="IPR007046">
    <property type="entry name" value="RNA_pol_sigma_54_core-bd"/>
</dbReference>
<name>A0A0F5FRN3_9HYPH</name>
<dbReference type="GO" id="GO:0001216">
    <property type="term" value="F:DNA-binding transcription activator activity"/>
    <property type="evidence" value="ECO:0007669"/>
    <property type="project" value="InterPro"/>
</dbReference>
<dbReference type="NCBIfam" id="NF004596">
    <property type="entry name" value="PRK05932.1-3"/>
    <property type="match status" value="1"/>
</dbReference>
<accession>A0A0F5FRN3</accession>
<comment type="similarity">
    <text evidence="1 9">Belongs to the sigma-54 factor family.</text>
</comment>
<dbReference type="AlphaFoldDB" id="A0A0F5FRN3"/>
<dbReference type="NCBIfam" id="NF009118">
    <property type="entry name" value="PRK12469.1"/>
    <property type="match status" value="1"/>
</dbReference>
<sequence length="497" mass="54305">MALSPRLEVRQAQSLTLTPQLMQSIRLLQLSHLELNGFVEAELLRNPLLEREDGADGEPAEPVERPAETGAVEDTVTHGERIQSAEAIAEGYDTAVENVFPDARTDAGSGLARGLGFGAEGEAPDLDQFVATRPLLSDHLTDQVNLILKTAPDRMIARHLIDNLDEAGYLAASLEGIAEQLGAEIEDVEAVLLAIQGCDPVGVFARNLAECLAIQLRERDRLDPVMAKLLANLELLASHDVPALLRAIGCDREDLADMIGELKSLDPKPGRAFDSGPVEAVVPDVFVRPAPAGGWQVELNSDVLPRVLVNREYYATVAARTRDGAGKAFLADCLQTANWLTKSLDQRAQTILKVAIEIVRQQDGFLTHGIAHLKPMTLKMVAEAIDMHESTVSRVTSNKYVMTPRGLFEMKYFFTTAIASSDGMGEHSAEAVRHRIRQLIDAEPAGDVLSDDTIAEILKREQGIDVARRTVAKYREGMNIPSSVIRRRQKKGLERIA</sequence>
<evidence type="ECO:0000256" key="1">
    <source>
        <dbReference type="ARBA" id="ARBA00008798"/>
    </source>
</evidence>
<proteinExistence type="inferred from homology"/>
<dbReference type="PIRSF" id="PIRSF000774">
    <property type="entry name" value="RpoN"/>
    <property type="match status" value="1"/>
</dbReference>
<dbReference type="GO" id="GO:0006352">
    <property type="term" value="P:DNA-templated transcription initiation"/>
    <property type="evidence" value="ECO:0007669"/>
    <property type="project" value="InterPro"/>
</dbReference>
<dbReference type="GO" id="GO:0000428">
    <property type="term" value="C:DNA-directed RNA polymerase complex"/>
    <property type="evidence" value="ECO:0007669"/>
    <property type="project" value="UniProtKB-KW"/>
</dbReference>
<dbReference type="PROSITE" id="PS50044">
    <property type="entry name" value="SIGMA54_3"/>
    <property type="match status" value="1"/>
</dbReference>
<evidence type="ECO:0000256" key="5">
    <source>
        <dbReference type="ARBA" id="ARBA00023015"/>
    </source>
</evidence>
<dbReference type="PRINTS" id="PR00045">
    <property type="entry name" value="SIGMA54FCT"/>
</dbReference>
<dbReference type="STRING" id="443610.VE25_12470"/>
<comment type="function">
    <text evidence="9">Sigma factors are initiation factors that promote the attachment of RNA polymerase to specific initiation sites and are then released.</text>
</comment>
<comment type="caution">
    <text evidence="13">The sequence shown here is derived from an EMBL/GenBank/DDBJ whole genome shotgun (WGS) entry which is preliminary data.</text>
</comment>
<dbReference type="PANTHER" id="PTHR32248">
    <property type="entry name" value="RNA POLYMERASE SIGMA-54 FACTOR"/>
    <property type="match status" value="1"/>
</dbReference>
<keyword evidence="8 9" id="KW-0804">Transcription</keyword>
<dbReference type="PROSITE" id="PS00718">
    <property type="entry name" value="SIGMA54_2"/>
    <property type="match status" value="1"/>
</dbReference>
<feature type="domain" description="RNA polymerase sigma factor 54 DNA-binding" evidence="11">
    <location>
        <begin position="328"/>
        <end position="488"/>
    </location>
</feature>
<evidence type="ECO:0000256" key="3">
    <source>
        <dbReference type="ARBA" id="ARBA00022679"/>
    </source>
</evidence>
<feature type="domain" description="RNA polymerase sigma factor 54 core-binding" evidence="12">
    <location>
        <begin position="126"/>
        <end position="313"/>
    </location>
</feature>